<feature type="transmembrane region" description="Helical" evidence="1">
    <location>
        <begin position="162"/>
        <end position="183"/>
    </location>
</feature>
<feature type="transmembrane region" description="Helical" evidence="1">
    <location>
        <begin position="189"/>
        <end position="208"/>
    </location>
</feature>
<dbReference type="EMBL" id="JAPRFR010000001">
    <property type="protein sequence ID" value="MCZ0725664.1"/>
    <property type="molecule type" value="Genomic_DNA"/>
</dbReference>
<feature type="transmembrane region" description="Helical" evidence="1">
    <location>
        <begin position="56"/>
        <end position="77"/>
    </location>
</feature>
<keyword evidence="1" id="KW-1133">Transmembrane helix</keyword>
<feature type="transmembrane region" description="Helical" evidence="1">
    <location>
        <begin position="220"/>
        <end position="239"/>
    </location>
</feature>
<feature type="transmembrane region" description="Helical" evidence="1">
    <location>
        <begin position="12"/>
        <end position="35"/>
    </location>
</feature>
<dbReference type="Pfam" id="PF16481">
    <property type="entry name" value="DUF5058"/>
    <property type="match status" value="1"/>
</dbReference>
<reference evidence="2" key="1">
    <citation type="submission" date="2022-12" db="EMBL/GenBank/DDBJ databases">
        <title>Description and comparative metabolic analysis of Aerococcus sp. nov., isolated from the feces of a pig.</title>
        <authorList>
            <person name="Chang Y.-H."/>
        </authorList>
    </citation>
    <scope>NUCLEOTIDE SEQUENCE</scope>
    <source>
        <strain evidence="2">YH-aer222</strain>
    </source>
</reference>
<keyword evidence="3" id="KW-1185">Reference proteome</keyword>
<gene>
    <name evidence="2" type="ORF">OW157_03650</name>
</gene>
<protein>
    <submittedName>
        <fullName evidence="2">DUF5058 family protein</fullName>
    </submittedName>
</protein>
<name>A0A9X3FPV3_9LACT</name>
<keyword evidence="1" id="KW-0812">Transmembrane</keyword>
<accession>A0A9X3FPV3</accession>
<evidence type="ECO:0000313" key="3">
    <source>
        <dbReference type="Proteomes" id="UP001146670"/>
    </source>
</evidence>
<comment type="caution">
    <text evidence="2">The sequence shown here is derived from an EMBL/GenBank/DDBJ whole genome shotgun (WGS) entry which is preliminary data.</text>
</comment>
<evidence type="ECO:0000313" key="2">
    <source>
        <dbReference type="EMBL" id="MCZ0725664.1"/>
    </source>
</evidence>
<sequence>MDYKVLANSTVLFILIALCITIVAAQAILFIRMAWKHGKELGIETSDMKKTVTNSFLLTIMPSLPIIVMMFALSVPLGKYFPWLRLSIVGSASYEGMAANIAAQASGLTDISDPNMTADIFVVVMLVMTIGIIWGIMFNIFILPKLDKKAKSAQQNAKSGNLMGYLSGFLFIAMLATLSTPYAANINNVQSIVAFVTAGITVLILDKIAEVTEKSLISDFSLPVALIVGMAAVIIQTNVL</sequence>
<dbReference type="AlphaFoldDB" id="A0A9X3FPV3"/>
<evidence type="ECO:0000256" key="1">
    <source>
        <dbReference type="SAM" id="Phobius"/>
    </source>
</evidence>
<dbReference type="InterPro" id="IPR032479">
    <property type="entry name" value="DUF5058"/>
</dbReference>
<proteinExistence type="predicted"/>
<feature type="transmembrane region" description="Helical" evidence="1">
    <location>
        <begin position="120"/>
        <end position="142"/>
    </location>
</feature>
<organism evidence="2 3">
    <name type="scientific">Aerococcus kribbianus</name>
    <dbReference type="NCBI Taxonomy" id="2999064"/>
    <lineage>
        <taxon>Bacteria</taxon>
        <taxon>Bacillati</taxon>
        <taxon>Bacillota</taxon>
        <taxon>Bacilli</taxon>
        <taxon>Lactobacillales</taxon>
        <taxon>Aerococcaceae</taxon>
        <taxon>Aerococcus</taxon>
    </lineage>
</organism>
<dbReference type="RefSeq" id="WP_268751977.1">
    <property type="nucleotide sequence ID" value="NZ_JAPRFQ010000001.1"/>
</dbReference>
<dbReference type="Proteomes" id="UP001146670">
    <property type="component" value="Unassembled WGS sequence"/>
</dbReference>
<keyword evidence="1" id="KW-0472">Membrane</keyword>